<dbReference type="InterPro" id="IPR011009">
    <property type="entry name" value="Kinase-like_dom_sf"/>
</dbReference>
<dbReference type="InterPro" id="IPR004119">
    <property type="entry name" value="EcKL"/>
</dbReference>
<proteinExistence type="predicted"/>
<evidence type="ECO:0000313" key="4">
    <source>
        <dbReference type="Proteomes" id="UP000293195"/>
    </source>
</evidence>
<accession>A0AB37W2L4</accession>
<name>A0AB37W2L4_9PLEO</name>
<organism evidence="1 3">
    <name type="scientific">Alternaria tenuissima</name>
    <dbReference type="NCBI Taxonomy" id="119927"/>
    <lineage>
        <taxon>Eukaryota</taxon>
        <taxon>Fungi</taxon>
        <taxon>Dikarya</taxon>
        <taxon>Ascomycota</taxon>
        <taxon>Pezizomycotina</taxon>
        <taxon>Dothideomycetes</taxon>
        <taxon>Pleosporomycetidae</taxon>
        <taxon>Pleosporales</taxon>
        <taxon>Pleosporineae</taxon>
        <taxon>Pleosporaceae</taxon>
        <taxon>Alternaria</taxon>
        <taxon>Alternaria sect. Alternaria</taxon>
        <taxon>Alternaria alternata complex</taxon>
    </lineage>
</organism>
<protein>
    <recommendedName>
        <fullName evidence="5">Aminoglycoside phosphotransferase domain-containing protein</fullName>
    </recommendedName>
</protein>
<reference evidence="1" key="1">
    <citation type="submission" date="2017-10" db="EMBL/GenBank/DDBJ databases">
        <authorList>
            <person name="Armitage A.D."/>
            <person name="Barbara D.J."/>
            <person name="Woodhall J.W."/>
            <person name="Sreenivasaprasad S."/>
            <person name="Lane C.R."/>
            <person name="Clarkson J.P."/>
            <person name="Harrison R.J."/>
        </authorList>
    </citation>
    <scope>NUCLEOTIDE SEQUENCE</scope>
    <source>
        <strain evidence="1">FERA 1164</strain>
        <strain evidence="2">FERA 635</strain>
    </source>
</reference>
<evidence type="ECO:0000313" key="3">
    <source>
        <dbReference type="Proteomes" id="UP000292340"/>
    </source>
</evidence>
<dbReference type="EMBL" id="PDXB01000065">
    <property type="protein sequence ID" value="RYN16971.1"/>
    <property type="molecule type" value="Genomic_DNA"/>
</dbReference>
<gene>
    <name evidence="1" type="ORF">AA0115_g12039</name>
    <name evidence="2" type="ORF">AA0119_g11275</name>
</gene>
<dbReference type="EMBL" id="PDXF01000082">
    <property type="protein sequence ID" value="RYN90050.1"/>
    <property type="molecule type" value="Genomic_DNA"/>
</dbReference>
<evidence type="ECO:0000313" key="1">
    <source>
        <dbReference type="EMBL" id="RYN16971.1"/>
    </source>
</evidence>
<evidence type="ECO:0008006" key="5">
    <source>
        <dbReference type="Google" id="ProtNLM"/>
    </source>
</evidence>
<comment type="caution">
    <text evidence="1">The sequence shown here is derived from an EMBL/GenBank/DDBJ whole genome shotgun (WGS) entry which is preliminary data.</text>
</comment>
<dbReference type="Pfam" id="PF02958">
    <property type="entry name" value="EcKL"/>
    <property type="match status" value="1"/>
</dbReference>
<reference evidence="1 4" key="2">
    <citation type="journal article" date="2019" name="bioRxiv">
        <title>Genomics, evolutionary history and diagnostics of the Alternaria alternata species group including apple and Asian pear pathotypes.</title>
        <authorList>
            <person name="Armitage A.D."/>
            <person name="Cockerton H.M."/>
            <person name="Sreenivasaprasad S."/>
            <person name="Woodhall J.W."/>
            <person name="Lane C.R."/>
            <person name="Harrison R.J."/>
            <person name="Clarkson J.P."/>
        </authorList>
    </citation>
    <scope>NUCLEOTIDE SEQUENCE</scope>
    <source>
        <strain evidence="1">FERA 1164</strain>
        <strain evidence="4">FERA 635</strain>
    </source>
</reference>
<dbReference type="Proteomes" id="UP000293195">
    <property type="component" value="Unassembled WGS sequence"/>
</dbReference>
<dbReference type="Proteomes" id="UP000292340">
    <property type="component" value="Unassembled WGS sequence"/>
</dbReference>
<evidence type="ECO:0000313" key="2">
    <source>
        <dbReference type="EMBL" id="RYN90050.1"/>
    </source>
</evidence>
<dbReference type="SUPFAM" id="SSF56112">
    <property type="entry name" value="Protein kinase-like (PK-like)"/>
    <property type="match status" value="1"/>
</dbReference>
<dbReference type="Gene3D" id="3.90.1200.10">
    <property type="match status" value="1"/>
</dbReference>
<sequence length="216" mass="24531">MQLFSANVPSKDLVTQELFTDFAQNVEQTGYTMTPSHQSQLQAELEKVNLALNTETQSVSMGDFWMGNVLMNLDNNDRIQEIFVIDWEFVNMGPTWLDVGNFIGEAFLIGYFESTDDAYIHVLESFIAAYRDHKIPLDASRALQFAGAHTMMSLSRRIISPRSKATLETANSYVDTALKFVTDPEFRYLQERHDDPLMTLVSLLKQHRKAAPAVVN</sequence>
<dbReference type="AlphaFoldDB" id="A0AB37W2L4"/>
<keyword evidence="4" id="KW-1185">Reference proteome</keyword>